<reference evidence="1 2" key="1">
    <citation type="submission" date="2024-07" db="EMBL/GenBank/DDBJ databases">
        <title>Section-level genome sequencing and comparative genomics of Aspergillus sections Usti and Cavernicolus.</title>
        <authorList>
            <consortium name="Lawrence Berkeley National Laboratory"/>
            <person name="Nybo J.L."/>
            <person name="Vesth T.C."/>
            <person name="Theobald S."/>
            <person name="Frisvad J.C."/>
            <person name="Larsen T.O."/>
            <person name="Kjaerboelling I."/>
            <person name="Rothschild-Mancinelli K."/>
            <person name="Lyhne E.K."/>
            <person name="Kogle M.E."/>
            <person name="Barry K."/>
            <person name="Clum A."/>
            <person name="Na H."/>
            <person name="Ledsgaard L."/>
            <person name="Lin J."/>
            <person name="Lipzen A."/>
            <person name="Kuo A."/>
            <person name="Riley R."/>
            <person name="Mondo S."/>
            <person name="Labutti K."/>
            <person name="Haridas S."/>
            <person name="Pangalinan J."/>
            <person name="Salamov A.A."/>
            <person name="Simmons B.A."/>
            <person name="Magnuson J.K."/>
            <person name="Chen J."/>
            <person name="Drula E."/>
            <person name="Henrissat B."/>
            <person name="Wiebenga A."/>
            <person name="Lubbers R.J."/>
            <person name="Gomes A.C."/>
            <person name="Makela M.R."/>
            <person name="Stajich J."/>
            <person name="Grigoriev I.V."/>
            <person name="Mortensen U.H."/>
            <person name="De Vries R.P."/>
            <person name="Baker S.E."/>
            <person name="Andersen M.R."/>
        </authorList>
    </citation>
    <scope>NUCLEOTIDE SEQUENCE [LARGE SCALE GENOMIC DNA]</scope>
    <source>
        <strain evidence="1 2">CBS 123904</strain>
    </source>
</reference>
<dbReference type="EMBL" id="JBFXLU010000172">
    <property type="protein sequence ID" value="KAL2836766.1"/>
    <property type="molecule type" value="Genomic_DNA"/>
</dbReference>
<proteinExistence type="predicted"/>
<comment type="caution">
    <text evidence="1">The sequence shown here is derived from an EMBL/GenBank/DDBJ whole genome shotgun (WGS) entry which is preliminary data.</text>
</comment>
<sequence>MSPFFGLPADIRRICLEYALFSSRRAPEYPTKDNRAKFEDMGYTSWRAWAYHELNGSSSSSTYTSSPNCLALLLTSREMNAETRAILALNSSARSRSMYHLDISVLNDNDVFPTWLCVPQLTTHVQTLYADVRLFGTIIEPSVSRKLVGCGGHARYEWDFLALLERFLQYGPVGQKQKKESKPGSPLSHDAIIDRQIQLDTLILDFSSAEEKKAQRAGFPPPNVGYGYWNSYRSGLGHRRRRGKLQLEKYNTRPEWLAEMLADEIDLLLNFGFDRERFAKILYARIRVIRMLVDGQLFREINVAERLDEYKYTDKRKDAPDWVMDLETPWGTGQSQQ</sequence>
<evidence type="ECO:0000313" key="2">
    <source>
        <dbReference type="Proteomes" id="UP001610446"/>
    </source>
</evidence>
<organism evidence="1 2">
    <name type="scientific">Aspergillus pseudoustus</name>
    <dbReference type="NCBI Taxonomy" id="1810923"/>
    <lineage>
        <taxon>Eukaryota</taxon>
        <taxon>Fungi</taxon>
        <taxon>Dikarya</taxon>
        <taxon>Ascomycota</taxon>
        <taxon>Pezizomycotina</taxon>
        <taxon>Eurotiomycetes</taxon>
        <taxon>Eurotiomycetidae</taxon>
        <taxon>Eurotiales</taxon>
        <taxon>Aspergillaceae</taxon>
        <taxon>Aspergillus</taxon>
        <taxon>Aspergillus subgen. Nidulantes</taxon>
    </lineage>
</organism>
<evidence type="ECO:0000313" key="1">
    <source>
        <dbReference type="EMBL" id="KAL2836766.1"/>
    </source>
</evidence>
<protein>
    <submittedName>
        <fullName evidence="1">Uncharacterized protein</fullName>
    </submittedName>
</protein>
<name>A0ABR4J9N4_9EURO</name>
<gene>
    <name evidence="1" type="ORF">BJY01DRAFT_258601</name>
</gene>
<keyword evidence="2" id="KW-1185">Reference proteome</keyword>
<dbReference type="Proteomes" id="UP001610446">
    <property type="component" value="Unassembled WGS sequence"/>
</dbReference>
<accession>A0ABR4J9N4</accession>